<proteinExistence type="predicted"/>
<dbReference type="InterPro" id="IPR002054">
    <property type="entry name" value="DNA-dir_DNA_pol_X"/>
</dbReference>
<accession>I3DY82</accession>
<evidence type="ECO:0000256" key="4">
    <source>
        <dbReference type="ARBA" id="ARBA00022679"/>
    </source>
</evidence>
<dbReference type="InterPro" id="IPR010996">
    <property type="entry name" value="HHH_MUS81"/>
</dbReference>
<dbReference type="RefSeq" id="WP_004438745.1">
    <property type="nucleotide sequence ID" value="NZ_AFEU01000003.1"/>
</dbReference>
<evidence type="ECO:0000256" key="1">
    <source>
        <dbReference type="ARBA" id="ARBA00001946"/>
    </source>
</evidence>
<keyword evidence="7" id="KW-0239">DNA-directed DNA polymerase</keyword>
<dbReference type="InterPro" id="IPR016195">
    <property type="entry name" value="Pol/histidinol_Pase-like"/>
</dbReference>
<protein>
    <recommendedName>
        <fullName evidence="2">DNA-directed DNA polymerase</fullName>
        <ecNumber evidence="2">2.7.7.7</ecNumber>
    </recommendedName>
</protein>
<organism evidence="12 13">
    <name type="scientific">Bacillus methanolicus PB1</name>
    <dbReference type="NCBI Taxonomy" id="997296"/>
    <lineage>
        <taxon>Bacteria</taxon>
        <taxon>Bacillati</taxon>
        <taxon>Bacillota</taxon>
        <taxon>Bacilli</taxon>
        <taxon>Bacillales</taxon>
        <taxon>Bacillaceae</taxon>
        <taxon>Bacillus</taxon>
    </lineage>
</organism>
<dbReference type="Gene3D" id="3.20.20.140">
    <property type="entry name" value="Metal-dependent hydrolases"/>
    <property type="match status" value="1"/>
</dbReference>
<dbReference type="CDD" id="cd07436">
    <property type="entry name" value="PHP_PolX"/>
    <property type="match status" value="1"/>
</dbReference>
<evidence type="ECO:0000313" key="12">
    <source>
        <dbReference type="EMBL" id="EIJ79203.1"/>
    </source>
</evidence>
<comment type="catalytic activity">
    <reaction evidence="8">
        <text>DNA(n) + a 2'-deoxyribonucleoside 5'-triphosphate = DNA(n+1) + diphosphate</text>
        <dbReference type="Rhea" id="RHEA:22508"/>
        <dbReference type="Rhea" id="RHEA-COMP:17339"/>
        <dbReference type="Rhea" id="RHEA-COMP:17340"/>
        <dbReference type="ChEBI" id="CHEBI:33019"/>
        <dbReference type="ChEBI" id="CHEBI:61560"/>
        <dbReference type="ChEBI" id="CHEBI:173112"/>
        <dbReference type="EC" id="2.7.7.7"/>
    </reaction>
</comment>
<dbReference type="SMART" id="SM00481">
    <property type="entry name" value="POLIIIAc"/>
    <property type="match status" value="1"/>
</dbReference>
<keyword evidence="13" id="KW-1185">Reference proteome</keyword>
<comment type="caution">
    <text evidence="12">The sequence shown here is derived from an EMBL/GenBank/DDBJ whole genome shotgun (WGS) entry which is preliminary data.</text>
</comment>
<dbReference type="InterPro" id="IPR050243">
    <property type="entry name" value="PHP_phosphatase"/>
</dbReference>
<dbReference type="PIRSF" id="PIRSF005047">
    <property type="entry name" value="UCP005047_YshC"/>
    <property type="match status" value="1"/>
</dbReference>
<dbReference type="InterPro" id="IPR022311">
    <property type="entry name" value="PolX-like"/>
</dbReference>
<dbReference type="Pfam" id="PF14791">
    <property type="entry name" value="DNA_pol_B_thumb"/>
    <property type="match status" value="1"/>
</dbReference>
<keyword evidence="4" id="KW-0808">Transferase</keyword>
<dbReference type="eggNOG" id="COG1387">
    <property type="taxonomic scope" value="Bacteria"/>
</dbReference>
<evidence type="ECO:0000256" key="3">
    <source>
        <dbReference type="ARBA" id="ARBA00022634"/>
    </source>
</evidence>
<dbReference type="CDD" id="cd00141">
    <property type="entry name" value="NT_POLXc"/>
    <property type="match status" value="1"/>
</dbReference>
<dbReference type="InterPro" id="IPR037160">
    <property type="entry name" value="DNA_Pol_thumb_sf"/>
</dbReference>
<dbReference type="Pfam" id="PF14520">
    <property type="entry name" value="HHH_5"/>
    <property type="match status" value="1"/>
</dbReference>
<reference evidence="12 13" key="1">
    <citation type="journal article" date="2012" name="Appl. Environ. Microbiol.">
        <title>Genome Sequence of Thermotolerant Bacillus methanolicus: Features and Regulation Related to Methylotrophy and Production of L-Lysine and L-Glutamate from Methanol.</title>
        <authorList>
            <person name="Heggeset T.M."/>
            <person name="Krog A."/>
            <person name="Balzer S."/>
            <person name="Wentzel A."/>
            <person name="Ellingsen T.E."/>
            <person name="Brautaset T."/>
        </authorList>
    </citation>
    <scope>NUCLEOTIDE SEQUENCE [LARGE SCALE GENOMIC DNA]</scope>
    <source>
        <strain evidence="12 13">PB1</strain>
    </source>
</reference>
<dbReference type="eggNOG" id="COG1796">
    <property type="taxonomic scope" value="Bacteria"/>
</dbReference>
<dbReference type="InterPro" id="IPR027421">
    <property type="entry name" value="DNA_pol_lamdba_lyase_dom_sf"/>
</dbReference>
<dbReference type="GO" id="GO:0003677">
    <property type="term" value="F:DNA binding"/>
    <property type="evidence" value="ECO:0007669"/>
    <property type="project" value="InterPro"/>
</dbReference>
<feature type="domain" description="Helix-hairpin-helix DNA-binding motif class 1" evidence="9">
    <location>
        <begin position="90"/>
        <end position="109"/>
    </location>
</feature>
<sequence>MSVNKKDVIRLLESIAIYMELKGENPFKVSAFRKAAAALEADERSLTKIKDFTSLQGIGKSTAAVIEEYIQEGKSSVLMELQEEVPKGLIPLLQIQGLGGKKIAKLYRELGIESAEDLEAACREGKVKELAGFGKKTEEKILAELQKSGSKPERLPVAFILPIAESIEKELKNFPEIEKFSRAGSLRRMRETVKDLDFIIATNEPVFVKEKLLKLPNIKETIAGGDTKVSLILDYNYEVSVDFRLVKPAQFATALHHFTGSKEHNVRMRQLAKERGEKISEYGVENTKTGDILTFPSEEKFYHHFGLPLIPPEIREDGREVDEFTTDMQFISLDDMKGDLHLHTTWSDGAHSIEEMVEACRRRGYQYLAITDHSRYLKVANGLTPERLRKQKEEIKKLNEKYDDITILSGVEMDILPDGTLDYEDELLEEIDLVIASIHSSFSQPKEKIMSRLKTALLNAHVDIIAHPTGRLIGRREGYQVDIDMLIELAKETNTALELNANPNRLDLSAVHLKNAQEKGVMIAINTDAHNMDTLSYMEIGVSAARKGWIQKSSVLNALEINKLLDFLHRRNEKQQ</sequence>
<dbReference type="PANTHER" id="PTHR36928:SF1">
    <property type="entry name" value="PHOSPHATASE YCDX-RELATED"/>
    <property type="match status" value="1"/>
</dbReference>
<dbReference type="OrthoDB" id="9808747at2"/>
<dbReference type="Pfam" id="PF14716">
    <property type="entry name" value="HHH_8"/>
    <property type="match status" value="1"/>
</dbReference>
<evidence type="ECO:0000313" key="13">
    <source>
        <dbReference type="Proteomes" id="UP000010523"/>
    </source>
</evidence>
<keyword evidence="6" id="KW-0235">DNA replication</keyword>
<evidence type="ECO:0000256" key="2">
    <source>
        <dbReference type="ARBA" id="ARBA00012417"/>
    </source>
</evidence>
<evidence type="ECO:0000256" key="6">
    <source>
        <dbReference type="ARBA" id="ARBA00022705"/>
    </source>
</evidence>
<dbReference type="Gene3D" id="3.30.210.10">
    <property type="entry name" value="DNA polymerase, thumb domain"/>
    <property type="match status" value="1"/>
</dbReference>
<evidence type="ECO:0000256" key="7">
    <source>
        <dbReference type="ARBA" id="ARBA00022932"/>
    </source>
</evidence>
<feature type="domain" description="DNA-directed DNA polymerase X" evidence="11">
    <location>
        <begin position="2"/>
        <end position="316"/>
    </location>
</feature>
<dbReference type="NCBIfam" id="NF006375">
    <property type="entry name" value="PRK08609.1"/>
    <property type="match status" value="1"/>
</dbReference>
<dbReference type="InterPro" id="IPR029398">
    <property type="entry name" value="PolB_thumb"/>
</dbReference>
<feature type="domain" description="Helix-hairpin-helix DNA-binding motif class 1" evidence="9">
    <location>
        <begin position="125"/>
        <end position="144"/>
    </location>
</feature>
<dbReference type="GO" id="GO:0042578">
    <property type="term" value="F:phosphoric ester hydrolase activity"/>
    <property type="evidence" value="ECO:0007669"/>
    <property type="project" value="TreeGrafter"/>
</dbReference>
<dbReference type="InterPro" id="IPR043519">
    <property type="entry name" value="NT_sf"/>
</dbReference>
<evidence type="ECO:0000259" key="10">
    <source>
        <dbReference type="SMART" id="SM00481"/>
    </source>
</evidence>
<dbReference type="SUPFAM" id="SSF47802">
    <property type="entry name" value="DNA polymerase beta, N-terminal domain-like"/>
    <property type="match status" value="1"/>
</dbReference>
<keyword evidence="5" id="KW-0548">Nucleotidyltransferase</keyword>
<dbReference type="Gene3D" id="1.10.150.110">
    <property type="entry name" value="DNA polymerase beta, N-terminal domain-like"/>
    <property type="match status" value="1"/>
</dbReference>
<gene>
    <name evidence="12" type="ORF">PB1_16639</name>
</gene>
<dbReference type="GO" id="GO:0005829">
    <property type="term" value="C:cytosol"/>
    <property type="evidence" value="ECO:0007669"/>
    <property type="project" value="TreeGrafter"/>
</dbReference>
<dbReference type="STRING" id="997296.PB1_16639"/>
<dbReference type="SUPFAM" id="SSF81301">
    <property type="entry name" value="Nucleotidyltransferase"/>
    <property type="match status" value="1"/>
</dbReference>
<dbReference type="EC" id="2.7.7.7" evidence="2"/>
<dbReference type="InterPro" id="IPR047967">
    <property type="entry name" value="PolX_PHP"/>
</dbReference>
<name>I3DY82_BACMT</name>
<dbReference type="SUPFAM" id="SSF89550">
    <property type="entry name" value="PHP domain-like"/>
    <property type="match status" value="1"/>
</dbReference>
<dbReference type="Gene3D" id="3.30.460.10">
    <property type="entry name" value="Beta Polymerase, domain 2"/>
    <property type="match status" value="1"/>
</dbReference>
<comment type="cofactor">
    <cofactor evidence="1">
        <name>Mg(2+)</name>
        <dbReference type="ChEBI" id="CHEBI:18420"/>
    </cofactor>
</comment>
<keyword evidence="3" id="KW-0237">DNA synthesis</keyword>
<dbReference type="AlphaFoldDB" id="I3DY82"/>
<dbReference type="GO" id="GO:0008270">
    <property type="term" value="F:zinc ion binding"/>
    <property type="evidence" value="ECO:0007669"/>
    <property type="project" value="TreeGrafter"/>
</dbReference>
<dbReference type="EMBL" id="AFEU01000003">
    <property type="protein sequence ID" value="EIJ79203.1"/>
    <property type="molecule type" value="Genomic_DNA"/>
</dbReference>
<dbReference type="FunFam" id="3.20.20.140:FF:000047">
    <property type="entry name" value="PHP domain-containing protein"/>
    <property type="match status" value="1"/>
</dbReference>
<dbReference type="InterPro" id="IPR004013">
    <property type="entry name" value="PHP_dom"/>
</dbReference>
<evidence type="ECO:0000256" key="5">
    <source>
        <dbReference type="ARBA" id="ARBA00022695"/>
    </source>
</evidence>
<dbReference type="SMART" id="SM00483">
    <property type="entry name" value="POLXc"/>
    <property type="match status" value="1"/>
</dbReference>
<dbReference type="PATRIC" id="fig|997296.3.peg.3502"/>
<dbReference type="GO" id="GO:0006281">
    <property type="term" value="P:DNA repair"/>
    <property type="evidence" value="ECO:0007669"/>
    <property type="project" value="InterPro"/>
</dbReference>
<evidence type="ECO:0000256" key="8">
    <source>
        <dbReference type="ARBA" id="ARBA00049244"/>
    </source>
</evidence>
<feature type="domain" description="Helix-hairpin-helix DNA-binding motif class 1" evidence="9">
    <location>
        <begin position="50"/>
        <end position="69"/>
    </location>
</feature>
<dbReference type="InterPro" id="IPR003583">
    <property type="entry name" value="Hlx-hairpin-Hlx_DNA-bd_motif"/>
</dbReference>
<dbReference type="Gene3D" id="1.10.150.20">
    <property type="entry name" value="5' to 3' exonuclease, C-terminal subdomain"/>
    <property type="match status" value="1"/>
</dbReference>
<evidence type="ECO:0000259" key="9">
    <source>
        <dbReference type="SMART" id="SM00278"/>
    </source>
</evidence>
<evidence type="ECO:0000259" key="11">
    <source>
        <dbReference type="SMART" id="SM00483"/>
    </source>
</evidence>
<dbReference type="Proteomes" id="UP000010523">
    <property type="component" value="Unassembled WGS sequence"/>
</dbReference>
<dbReference type="GO" id="GO:0003887">
    <property type="term" value="F:DNA-directed DNA polymerase activity"/>
    <property type="evidence" value="ECO:0007669"/>
    <property type="project" value="UniProtKB-KW"/>
</dbReference>
<dbReference type="SMART" id="SM00278">
    <property type="entry name" value="HhH1"/>
    <property type="match status" value="3"/>
</dbReference>
<dbReference type="Pfam" id="PF02811">
    <property type="entry name" value="PHP"/>
    <property type="match status" value="1"/>
</dbReference>
<dbReference type="PANTHER" id="PTHR36928">
    <property type="entry name" value="PHOSPHATASE YCDX-RELATED"/>
    <property type="match status" value="1"/>
</dbReference>
<dbReference type="InterPro" id="IPR003141">
    <property type="entry name" value="Pol/His_phosphatase_N"/>
</dbReference>
<feature type="domain" description="Polymerase/histidinol phosphatase N-terminal" evidence="10">
    <location>
        <begin position="338"/>
        <end position="417"/>
    </location>
</feature>